<dbReference type="EMBL" id="FNNO01000011">
    <property type="protein sequence ID" value="SDX21277.1"/>
    <property type="molecule type" value="Genomic_DNA"/>
</dbReference>
<sequence>MSSARYIIIGFLLSCSLVAGAQRTTTTDTAAVGTTLVILKADRYNYIKKDTANAFASLGGHVEVKQDKTLFYADSAVINLLNNTMEAFGNVHINDADSVHTYAQYMRYQGKERKAFLQKKVKLTDSKSTLTTDELEYDAAVKIGTYLKSGKLVNKKTVLTSTEGYYYGDTKDVIFKRNVVLIDPEYKVYTDTLQYNTNTEISTFTSPTTIYNEKRIIKTRNGIFDKKNKKSTLYERSFIDDSTYTATADDMAFDDSTGMGELRGNAVLRGKDSTEGADIIANNIKINKKNNSALATEKPLLLLKQKRDTIFVTATLLYTARLSDLVKTRAVPSVRDSTAPLTVAGKPDSSSDKFFEAYNNVKIFSDSLQAVGDSLFYSLQDSVFRLFKEPIVWAKENQITGDTIYLYLKNKKPERLYVFNNGMALSRVDSTEYYQQIKGYTINALFEDGKINFLQAKGYAENVYYAQDDQHRLAGVNKSSSDMIKAYFSDGKLKQVKLLNKVEGTMYPMLQVNHDQLKLRNFHWYDARRPKSKFDILAN</sequence>
<organism evidence="4 5">
    <name type="scientific">Hydrobacter penzbergensis</name>
    <dbReference type="NCBI Taxonomy" id="1235997"/>
    <lineage>
        <taxon>Bacteria</taxon>
        <taxon>Pseudomonadati</taxon>
        <taxon>Bacteroidota</taxon>
        <taxon>Chitinophagia</taxon>
        <taxon>Chitinophagales</taxon>
        <taxon>Chitinophagaceae</taxon>
        <taxon>Hydrobacter</taxon>
    </lineage>
</organism>
<dbReference type="PANTHER" id="PTHR36504">
    <property type="entry name" value="LIPOPOLYSACCHARIDE EXPORT SYSTEM PROTEIN LPTA"/>
    <property type="match status" value="1"/>
</dbReference>
<comment type="caution">
    <text evidence="4">The sequence shown here is derived from an EMBL/GenBank/DDBJ whole genome shotgun (WGS) entry which is preliminary data.</text>
</comment>
<evidence type="ECO:0000313" key="5">
    <source>
        <dbReference type="Proteomes" id="UP000198711"/>
    </source>
</evidence>
<dbReference type="RefSeq" id="WP_092724409.1">
    <property type="nucleotide sequence ID" value="NZ_FNNO01000011.1"/>
</dbReference>
<feature type="chain" id="PRO_5036470398" evidence="2">
    <location>
        <begin position="22"/>
        <end position="539"/>
    </location>
</feature>
<dbReference type="GO" id="GO:0017089">
    <property type="term" value="F:glycolipid transfer activity"/>
    <property type="evidence" value="ECO:0007669"/>
    <property type="project" value="TreeGrafter"/>
</dbReference>
<protein>
    <submittedName>
        <fullName evidence="4">OstA-like protein</fullName>
    </submittedName>
</protein>
<keyword evidence="1 2" id="KW-0732">Signal</keyword>
<dbReference type="InterPro" id="IPR052037">
    <property type="entry name" value="LPS_export_LptA"/>
</dbReference>
<dbReference type="InterPro" id="IPR005653">
    <property type="entry name" value="OstA-like_N"/>
</dbReference>
<name>A0A8X8IG14_9BACT</name>
<evidence type="ECO:0000313" key="4">
    <source>
        <dbReference type="EMBL" id="SDX21277.1"/>
    </source>
</evidence>
<dbReference type="Proteomes" id="UP000198711">
    <property type="component" value="Unassembled WGS sequence"/>
</dbReference>
<evidence type="ECO:0000256" key="2">
    <source>
        <dbReference type="SAM" id="SignalP"/>
    </source>
</evidence>
<gene>
    <name evidence="4" type="ORF">SAMN05444410_1118</name>
</gene>
<dbReference type="PANTHER" id="PTHR36504:SF1">
    <property type="entry name" value="LIPOPOLYSACCHARIDE EXPORT SYSTEM PROTEIN LPTA"/>
    <property type="match status" value="1"/>
</dbReference>
<dbReference type="AlphaFoldDB" id="A0A8X8IG14"/>
<dbReference type="Gene3D" id="2.60.450.10">
    <property type="entry name" value="Lipopolysaccharide (LPS) transport protein A like domain"/>
    <property type="match status" value="2"/>
</dbReference>
<evidence type="ECO:0000256" key="1">
    <source>
        <dbReference type="ARBA" id="ARBA00022729"/>
    </source>
</evidence>
<proteinExistence type="predicted"/>
<feature type="domain" description="Organic solvent tolerance-like N-terminal" evidence="3">
    <location>
        <begin position="35"/>
        <end position="191"/>
    </location>
</feature>
<keyword evidence="5" id="KW-1185">Reference proteome</keyword>
<dbReference type="GO" id="GO:0015920">
    <property type="term" value="P:lipopolysaccharide transport"/>
    <property type="evidence" value="ECO:0007669"/>
    <property type="project" value="TreeGrafter"/>
</dbReference>
<dbReference type="GO" id="GO:0009279">
    <property type="term" value="C:cell outer membrane"/>
    <property type="evidence" value="ECO:0007669"/>
    <property type="project" value="TreeGrafter"/>
</dbReference>
<feature type="signal peptide" evidence="2">
    <location>
        <begin position="1"/>
        <end position="21"/>
    </location>
</feature>
<accession>A0A8X8IG14</accession>
<reference evidence="4 5" key="1">
    <citation type="submission" date="2016-10" db="EMBL/GenBank/DDBJ databases">
        <authorList>
            <person name="Varghese N."/>
            <person name="Submissions S."/>
        </authorList>
    </citation>
    <scope>NUCLEOTIDE SEQUENCE [LARGE SCALE GENOMIC DNA]</scope>
    <source>
        <strain evidence="4 5">DSM 25353</strain>
    </source>
</reference>
<evidence type="ECO:0000259" key="3">
    <source>
        <dbReference type="Pfam" id="PF13100"/>
    </source>
</evidence>
<dbReference type="GO" id="GO:0030288">
    <property type="term" value="C:outer membrane-bounded periplasmic space"/>
    <property type="evidence" value="ECO:0007669"/>
    <property type="project" value="TreeGrafter"/>
</dbReference>
<dbReference type="Pfam" id="PF13100">
    <property type="entry name" value="OstA_2"/>
    <property type="match status" value="1"/>
</dbReference>